<comment type="pathway">
    <text evidence="1 7">Amino-acid biosynthesis; L-proline biosynthesis; L-glutamate 5-semialdehyde from L-glutamate: step 2/2.</text>
</comment>
<evidence type="ECO:0000256" key="4">
    <source>
        <dbReference type="ARBA" id="ARBA00022857"/>
    </source>
</evidence>
<name>A0AAE6RG24_9PSED</name>
<evidence type="ECO:0000256" key="6">
    <source>
        <dbReference type="ARBA" id="ARBA00049024"/>
    </source>
</evidence>
<dbReference type="Gene3D" id="3.40.605.10">
    <property type="entry name" value="Aldehyde Dehydrogenase, Chain A, domain 1"/>
    <property type="match status" value="1"/>
</dbReference>
<dbReference type="Proteomes" id="UP000464593">
    <property type="component" value="Chromosome"/>
</dbReference>
<keyword evidence="3 7" id="KW-0641">Proline biosynthesis</keyword>
<dbReference type="InterPro" id="IPR015590">
    <property type="entry name" value="Aldehyde_DH_dom"/>
</dbReference>
<keyword evidence="4 7" id="KW-0521">NADP</keyword>
<dbReference type="CDD" id="cd07079">
    <property type="entry name" value="ALDH_F18-19_ProA-GPR"/>
    <property type="match status" value="1"/>
</dbReference>
<dbReference type="Gene3D" id="3.40.309.10">
    <property type="entry name" value="Aldehyde Dehydrogenase, Chain A, domain 2"/>
    <property type="match status" value="1"/>
</dbReference>
<dbReference type="InterPro" id="IPR000965">
    <property type="entry name" value="GPR_dom"/>
</dbReference>
<comment type="subcellular location">
    <subcellularLocation>
        <location evidence="7">Cytoplasm</location>
    </subcellularLocation>
</comment>
<dbReference type="GO" id="GO:0055129">
    <property type="term" value="P:L-proline biosynthetic process"/>
    <property type="evidence" value="ECO:0007669"/>
    <property type="project" value="UniProtKB-UniRule"/>
</dbReference>
<gene>
    <name evidence="7" type="primary">proA</name>
    <name evidence="9" type="ORF">TCK1_4791</name>
</gene>
<dbReference type="EC" id="1.2.1.41" evidence="7"/>
<keyword evidence="7" id="KW-0963">Cytoplasm</keyword>
<organism evidence="9 10">
    <name type="scientific">Pseudomonas monteilii</name>
    <dbReference type="NCBI Taxonomy" id="76759"/>
    <lineage>
        <taxon>Bacteria</taxon>
        <taxon>Pseudomonadati</taxon>
        <taxon>Pseudomonadota</taxon>
        <taxon>Gammaproteobacteria</taxon>
        <taxon>Pseudomonadales</taxon>
        <taxon>Pseudomonadaceae</taxon>
        <taxon>Pseudomonas</taxon>
    </lineage>
</organism>
<evidence type="ECO:0000259" key="8">
    <source>
        <dbReference type="Pfam" id="PF00171"/>
    </source>
</evidence>
<dbReference type="PROSITE" id="PS01223">
    <property type="entry name" value="PROA"/>
    <property type="match status" value="1"/>
</dbReference>
<dbReference type="PANTHER" id="PTHR11063:SF8">
    <property type="entry name" value="DELTA-1-PYRROLINE-5-CARBOXYLATE SYNTHASE"/>
    <property type="match status" value="1"/>
</dbReference>
<reference evidence="9 10" key="1">
    <citation type="submission" date="2019-05" db="EMBL/GenBank/DDBJ databases">
        <title>Complete genome sequence of Pseudomonas Pseudomonas resinovorans.</title>
        <authorList>
            <person name="Chen H.-P."/>
        </authorList>
    </citation>
    <scope>NUCLEOTIDE SEQUENCE [LARGE SCALE GENOMIC DNA]</scope>
    <source>
        <strain evidence="9 10">TCU-CK1</strain>
    </source>
</reference>
<evidence type="ECO:0000256" key="1">
    <source>
        <dbReference type="ARBA" id="ARBA00004985"/>
    </source>
</evidence>
<comment type="similarity">
    <text evidence="7">Belongs to the gamma-glutamyl phosphate reductase family.</text>
</comment>
<accession>A0AAE6RG24</accession>
<dbReference type="NCBIfam" id="TIGR00407">
    <property type="entry name" value="proA"/>
    <property type="match status" value="1"/>
</dbReference>
<keyword evidence="5 7" id="KW-0560">Oxidoreductase</keyword>
<dbReference type="InterPro" id="IPR020593">
    <property type="entry name" value="G-glutamylP_reductase_CS"/>
</dbReference>
<protein>
    <recommendedName>
        <fullName evidence="7">Gamma-glutamyl phosphate reductase</fullName>
        <shortName evidence="7">GPR</shortName>
        <ecNumber evidence="7">1.2.1.41</ecNumber>
    </recommendedName>
    <alternativeName>
        <fullName evidence="7">Glutamate-5-semialdehyde dehydrogenase</fullName>
    </alternativeName>
    <alternativeName>
        <fullName evidence="7">Glutamyl-gamma-semialdehyde dehydrogenase</fullName>
        <shortName evidence="7">GSA dehydrogenase</shortName>
    </alternativeName>
</protein>
<dbReference type="AlphaFoldDB" id="A0AAE6RG24"/>
<evidence type="ECO:0000256" key="2">
    <source>
        <dbReference type="ARBA" id="ARBA00022605"/>
    </source>
</evidence>
<comment type="function">
    <text evidence="7">Catalyzes the NADPH-dependent reduction of L-glutamate 5-phosphate into L-glutamate 5-semialdehyde and phosphate. The product spontaneously undergoes cyclization to form 1-pyrroline-5-carboxylate.</text>
</comment>
<dbReference type="Pfam" id="PF00171">
    <property type="entry name" value="Aldedh"/>
    <property type="match status" value="1"/>
</dbReference>
<dbReference type="InterPro" id="IPR016162">
    <property type="entry name" value="Ald_DH_N"/>
</dbReference>
<evidence type="ECO:0000313" key="9">
    <source>
        <dbReference type="EMBL" id="QHB30137.1"/>
    </source>
</evidence>
<dbReference type="EMBL" id="CP040324">
    <property type="protein sequence ID" value="QHB30137.1"/>
    <property type="molecule type" value="Genomic_DNA"/>
</dbReference>
<evidence type="ECO:0000256" key="3">
    <source>
        <dbReference type="ARBA" id="ARBA00022650"/>
    </source>
</evidence>
<dbReference type="PANTHER" id="PTHR11063">
    <property type="entry name" value="GLUTAMATE SEMIALDEHYDE DEHYDROGENASE"/>
    <property type="match status" value="1"/>
</dbReference>
<keyword evidence="2 7" id="KW-0028">Amino-acid biosynthesis</keyword>
<dbReference type="InterPro" id="IPR016163">
    <property type="entry name" value="Ald_DH_C"/>
</dbReference>
<dbReference type="InterPro" id="IPR016161">
    <property type="entry name" value="Ald_DH/histidinol_DH"/>
</dbReference>
<dbReference type="GO" id="GO:0004350">
    <property type="term" value="F:glutamate-5-semialdehyde dehydrogenase activity"/>
    <property type="evidence" value="ECO:0007669"/>
    <property type="project" value="UniProtKB-UniRule"/>
</dbReference>
<dbReference type="FunFam" id="3.40.309.10:FF:000006">
    <property type="entry name" value="Gamma-glutamyl phosphate reductase"/>
    <property type="match status" value="1"/>
</dbReference>
<dbReference type="NCBIfam" id="NF001221">
    <property type="entry name" value="PRK00197.1"/>
    <property type="match status" value="1"/>
</dbReference>
<evidence type="ECO:0000256" key="5">
    <source>
        <dbReference type="ARBA" id="ARBA00023002"/>
    </source>
</evidence>
<dbReference type="HAMAP" id="MF_00412">
    <property type="entry name" value="ProA"/>
    <property type="match status" value="1"/>
</dbReference>
<dbReference type="SUPFAM" id="SSF53720">
    <property type="entry name" value="ALDH-like"/>
    <property type="match status" value="1"/>
</dbReference>
<evidence type="ECO:0000256" key="7">
    <source>
        <dbReference type="HAMAP-Rule" id="MF_00412"/>
    </source>
</evidence>
<feature type="domain" description="Aldehyde dehydrogenase" evidence="8">
    <location>
        <begin position="103"/>
        <end position="375"/>
    </location>
</feature>
<dbReference type="GO" id="GO:0005737">
    <property type="term" value="C:cytoplasm"/>
    <property type="evidence" value="ECO:0007669"/>
    <property type="project" value="UniProtKB-SubCell"/>
</dbReference>
<sequence>MIAMNGLIEAEPGARLNGICMFHWWGFGVLAVVYSLSLKSSAARAALDFTGADNRETNYHFLPSATRRWAYTCAAVIISRFPLRQDTEPMTESVLDYMTRLGRAAREASRVIGRASTAQKNRALQAAADALDAARAELTAANELDLAAGRANGLEPALLDRLALTPARIDSMITGLRQVASLPDPVGAIRDMSYRPSGIQVGKMRTPLGVIGIIYESRPNVTIDAASLCLKSGNATILRGGSEAIHSNRAIATCIQRGLAEAGLPAAVVQVVETTDREAVGALISMPQFVDVIVPRGGRGLIERISRDARVPVIKHLDGICHVYVSQHADLDKAWNVAFNAKTYRYGICGAMETLLVDQQVAERFLPEMARRFQEKGVELRGCERTRALIEAKPASEDDWHTEYLDAILSIRIVDGLDQAIEHINHYGSHHTDSIISEHQGEARQFMAEVDSASVMLNTPTCFADGFEYGLGAEIGISTDKLHARGPVGLEGLTCEKYVVIGDGQLRGQGSC</sequence>
<comment type="catalytic activity">
    <reaction evidence="6 7">
        <text>L-glutamate 5-semialdehyde + phosphate + NADP(+) = L-glutamyl 5-phosphate + NADPH + H(+)</text>
        <dbReference type="Rhea" id="RHEA:19541"/>
        <dbReference type="ChEBI" id="CHEBI:15378"/>
        <dbReference type="ChEBI" id="CHEBI:43474"/>
        <dbReference type="ChEBI" id="CHEBI:57783"/>
        <dbReference type="ChEBI" id="CHEBI:58066"/>
        <dbReference type="ChEBI" id="CHEBI:58274"/>
        <dbReference type="ChEBI" id="CHEBI:58349"/>
        <dbReference type="EC" id="1.2.1.41"/>
    </reaction>
</comment>
<proteinExistence type="inferred from homology"/>
<evidence type="ECO:0000313" key="10">
    <source>
        <dbReference type="Proteomes" id="UP000464593"/>
    </source>
</evidence>